<dbReference type="AlphaFoldDB" id="A0AA38R7Z5"/>
<evidence type="ECO:0000256" key="1">
    <source>
        <dbReference type="SAM" id="MobiDB-lite"/>
    </source>
</evidence>
<name>A0AA38R7Z5_9PEZI</name>
<dbReference type="EMBL" id="JANBVN010000279">
    <property type="protein sequence ID" value="KAJ9130237.1"/>
    <property type="molecule type" value="Genomic_DNA"/>
</dbReference>
<gene>
    <name evidence="2" type="ORF">NKR19_g9986</name>
</gene>
<feature type="region of interest" description="Disordered" evidence="1">
    <location>
        <begin position="303"/>
        <end position="343"/>
    </location>
</feature>
<reference evidence="2" key="1">
    <citation type="submission" date="2022-07" db="EMBL/GenBank/DDBJ databases">
        <title>Fungi with potential for degradation of polypropylene.</title>
        <authorList>
            <person name="Gostincar C."/>
        </authorList>
    </citation>
    <scope>NUCLEOTIDE SEQUENCE</scope>
    <source>
        <strain evidence="2">EXF-13287</strain>
    </source>
</reference>
<keyword evidence="3" id="KW-1185">Reference proteome</keyword>
<feature type="compositionally biased region" description="Low complexity" evidence="1">
    <location>
        <begin position="309"/>
        <end position="327"/>
    </location>
</feature>
<organism evidence="2 3">
    <name type="scientific">Coniochaeta hoffmannii</name>
    <dbReference type="NCBI Taxonomy" id="91930"/>
    <lineage>
        <taxon>Eukaryota</taxon>
        <taxon>Fungi</taxon>
        <taxon>Dikarya</taxon>
        <taxon>Ascomycota</taxon>
        <taxon>Pezizomycotina</taxon>
        <taxon>Sordariomycetes</taxon>
        <taxon>Sordariomycetidae</taxon>
        <taxon>Coniochaetales</taxon>
        <taxon>Coniochaetaceae</taxon>
        <taxon>Coniochaeta</taxon>
    </lineage>
</organism>
<sequence>MLERTVGGGTASDRCAVGQDVAEATATTRQQCEASQRTATQAERSGDKAGHDGRTGDLRRGGESNQGCRDDYDKVDTRVTAPTEHGALRIVVRCLSHNIPGPRAKRTATMANIICQHHLRRDSDPDKDKITSMGLQDLDGKKVRFLFESGSLQDDNRLEDVPVLGFKWTGSDLLPRDVDARTRAYLSNVPFKHTAPRAQPSQKAKSVAELRENLDDEGWNKYMQEFSLRRLQYNMVAGNVMRAWVLENPDLFHDVMQQYTAQKRWHKLDLSPSEKLWVDAPKERGGTSELSLIKLVLDHMGKAEEESESSTATSAARAASATPAASTLGGGQACAHMEESQGT</sequence>
<dbReference type="Proteomes" id="UP001174691">
    <property type="component" value="Unassembled WGS sequence"/>
</dbReference>
<evidence type="ECO:0000313" key="3">
    <source>
        <dbReference type="Proteomes" id="UP001174691"/>
    </source>
</evidence>
<comment type="caution">
    <text evidence="2">The sequence shown here is derived from an EMBL/GenBank/DDBJ whole genome shotgun (WGS) entry which is preliminary data.</text>
</comment>
<feature type="compositionally biased region" description="Basic and acidic residues" evidence="1">
    <location>
        <begin position="44"/>
        <end position="76"/>
    </location>
</feature>
<accession>A0AA38R7Z5</accession>
<protein>
    <submittedName>
        <fullName evidence="2">Uncharacterized protein</fullName>
    </submittedName>
</protein>
<evidence type="ECO:0000313" key="2">
    <source>
        <dbReference type="EMBL" id="KAJ9130237.1"/>
    </source>
</evidence>
<feature type="compositionally biased region" description="Polar residues" evidence="1">
    <location>
        <begin position="25"/>
        <end position="43"/>
    </location>
</feature>
<feature type="region of interest" description="Disordered" evidence="1">
    <location>
        <begin position="23"/>
        <end position="76"/>
    </location>
</feature>
<proteinExistence type="predicted"/>